<dbReference type="KEGG" id="ehx:EMIHUDRAFT_244052"/>
<feature type="transmembrane region" description="Helical" evidence="1">
    <location>
        <begin position="157"/>
        <end position="178"/>
    </location>
</feature>
<name>A0A0D3J210_EMIH1</name>
<accession>A0A0D3J210</accession>
<protein>
    <submittedName>
        <fullName evidence="2">Uncharacterized protein</fullName>
    </submittedName>
</protein>
<dbReference type="RefSeq" id="XP_005769974.1">
    <property type="nucleotide sequence ID" value="XM_005769917.1"/>
</dbReference>
<keyword evidence="1" id="KW-0812">Transmembrane</keyword>
<sequence>MLGAKDVVVDGIPVQIGPSVSEETAKASYQDQRLRRRGALTLLAPLWTCLILVNFLPEHQQRPLEVTIYVLSGALLLGGVVFLATCLTRMCLTTNWKDRAAATFGRSGGALSSNAACAISSLFVMVVGALASTWAAASLALFGIWKLFLEDEHSCSDIGTCIVFIWYSFIIVPIRFLVIQSG</sequence>
<feature type="transmembrane region" description="Helical" evidence="1">
    <location>
        <begin position="68"/>
        <end position="92"/>
    </location>
</feature>
<organism evidence="2 3">
    <name type="scientific">Emiliania huxleyi (strain CCMP1516)</name>
    <dbReference type="NCBI Taxonomy" id="280463"/>
    <lineage>
        <taxon>Eukaryota</taxon>
        <taxon>Haptista</taxon>
        <taxon>Haptophyta</taxon>
        <taxon>Prymnesiophyceae</taxon>
        <taxon>Isochrysidales</taxon>
        <taxon>Noelaerhabdaceae</taxon>
        <taxon>Emiliania</taxon>
    </lineage>
</organism>
<dbReference type="AlphaFoldDB" id="A0A0D3J210"/>
<proteinExistence type="predicted"/>
<keyword evidence="1" id="KW-0472">Membrane</keyword>
<dbReference type="Proteomes" id="UP000013827">
    <property type="component" value="Unassembled WGS sequence"/>
</dbReference>
<dbReference type="HOGENOM" id="CLU_1484629_0_0_1"/>
<dbReference type="EnsemblProtists" id="EOD17545">
    <property type="protein sequence ID" value="EOD17545"/>
    <property type="gene ID" value="EMIHUDRAFT_244052"/>
</dbReference>
<evidence type="ECO:0000313" key="2">
    <source>
        <dbReference type="EnsemblProtists" id="EOD17545"/>
    </source>
</evidence>
<feature type="transmembrane region" description="Helical" evidence="1">
    <location>
        <begin position="113"/>
        <end position="145"/>
    </location>
</feature>
<dbReference type="GeneID" id="17263695"/>
<keyword evidence="1" id="KW-1133">Transmembrane helix</keyword>
<dbReference type="PaxDb" id="2903-EOD17545"/>
<reference evidence="2" key="2">
    <citation type="submission" date="2024-10" db="UniProtKB">
        <authorList>
            <consortium name="EnsemblProtists"/>
        </authorList>
    </citation>
    <scope>IDENTIFICATION</scope>
</reference>
<feature type="transmembrane region" description="Helical" evidence="1">
    <location>
        <begin position="38"/>
        <end position="56"/>
    </location>
</feature>
<evidence type="ECO:0000313" key="3">
    <source>
        <dbReference type="Proteomes" id="UP000013827"/>
    </source>
</evidence>
<evidence type="ECO:0000256" key="1">
    <source>
        <dbReference type="SAM" id="Phobius"/>
    </source>
</evidence>
<keyword evidence="3" id="KW-1185">Reference proteome</keyword>
<reference evidence="3" key="1">
    <citation type="journal article" date="2013" name="Nature">
        <title>Pan genome of the phytoplankton Emiliania underpins its global distribution.</title>
        <authorList>
            <person name="Read B.A."/>
            <person name="Kegel J."/>
            <person name="Klute M.J."/>
            <person name="Kuo A."/>
            <person name="Lefebvre S.C."/>
            <person name="Maumus F."/>
            <person name="Mayer C."/>
            <person name="Miller J."/>
            <person name="Monier A."/>
            <person name="Salamov A."/>
            <person name="Young J."/>
            <person name="Aguilar M."/>
            <person name="Claverie J.M."/>
            <person name="Frickenhaus S."/>
            <person name="Gonzalez K."/>
            <person name="Herman E.K."/>
            <person name="Lin Y.C."/>
            <person name="Napier J."/>
            <person name="Ogata H."/>
            <person name="Sarno A.F."/>
            <person name="Shmutz J."/>
            <person name="Schroeder D."/>
            <person name="de Vargas C."/>
            <person name="Verret F."/>
            <person name="von Dassow P."/>
            <person name="Valentin K."/>
            <person name="Van de Peer Y."/>
            <person name="Wheeler G."/>
            <person name="Dacks J.B."/>
            <person name="Delwiche C.F."/>
            <person name="Dyhrman S.T."/>
            <person name="Glockner G."/>
            <person name="John U."/>
            <person name="Richards T."/>
            <person name="Worden A.Z."/>
            <person name="Zhang X."/>
            <person name="Grigoriev I.V."/>
            <person name="Allen A.E."/>
            <person name="Bidle K."/>
            <person name="Borodovsky M."/>
            <person name="Bowler C."/>
            <person name="Brownlee C."/>
            <person name="Cock J.M."/>
            <person name="Elias M."/>
            <person name="Gladyshev V.N."/>
            <person name="Groth M."/>
            <person name="Guda C."/>
            <person name="Hadaegh A."/>
            <person name="Iglesias-Rodriguez M.D."/>
            <person name="Jenkins J."/>
            <person name="Jones B.M."/>
            <person name="Lawson T."/>
            <person name="Leese F."/>
            <person name="Lindquist E."/>
            <person name="Lobanov A."/>
            <person name="Lomsadze A."/>
            <person name="Malik S.B."/>
            <person name="Marsh M.E."/>
            <person name="Mackinder L."/>
            <person name="Mock T."/>
            <person name="Mueller-Roeber B."/>
            <person name="Pagarete A."/>
            <person name="Parker M."/>
            <person name="Probert I."/>
            <person name="Quesneville H."/>
            <person name="Raines C."/>
            <person name="Rensing S.A."/>
            <person name="Riano-Pachon D.M."/>
            <person name="Richier S."/>
            <person name="Rokitta S."/>
            <person name="Shiraiwa Y."/>
            <person name="Soanes D.M."/>
            <person name="van der Giezen M."/>
            <person name="Wahlund T.M."/>
            <person name="Williams B."/>
            <person name="Wilson W."/>
            <person name="Wolfe G."/>
            <person name="Wurch L.L."/>
        </authorList>
    </citation>
    <scope>NUCLEOTIDE SEQUENCE</scope>
</reference>